<protein>
    <submittedName>
        <fullName evidence="2">Uncharacterized protein</fullName>
    </submittedName>
</protein>
<dbReference type="Proteomes" id="UP001150569">
    <property type="component" value="Unassembled WGS sequence"/>
</dbReference>
<organism evidence="2 3">
    <name type="scientific">Tieghemiomyces parasiticus</name>
    <dbReference type="NCBI Taxonomy" id="78921"/>
    <lineage>
        <taxon>Eukaryota</taxon>
        <taxon>Fungi</taxon>
        <taxon>Fungi incertae sedis</taxon>
        <taxon>Zoopagomycota</taxon>
        <taxon>Kickxellomycotina</taxon>
        <taxon>Dimargaritomycetes</taxon>
        <taxon>Dimargaritales</taxon>
        <taxon>Dimargaritaceae</taxon>
        <taxon>Tieghemiomyces</taxon>
    </lineage>
</organism>
<proteinExistence type="predicted"/>
<feature type="compositionally biased region" description="Polar residues" evidence="1">
    <location>
        <begin position="320"/>
        <end position="335"/>
    </location>
</feature>
<feature type="region of interest" description="Disordered" evidence="1">
    <location>
        <begin position="80"/>
        <end position="113"/>
    </location>
</feature>
<evidence type="ECO:0000256" key="1">
    <source>
        <dbReference type="SAM" id="MobiDB-lite"/>
    </source>
</evidence>
<keyword evidence="3" id="KW-1185">Reference proteome</keyword>
<comment type="caution">
    <text evidence="2">The sequence shown here is derived from an EMBL/GenBank/DDBJ whole genome shotgun (WGS) entry which is preliminary data.</text>
</comment>
<dbReference type="OrthoDB" id="10265971at2759"/>
<feature type="region of interest" description="Disordered" evidence="1">
    <location>
        <begin position="388"/>
        <end position="419"/>
    </location>
</feature>
<feature type="region of interest" description="Disordered" evidence="1">
    <location>
        <begin position="273"/>
        <end position="354"/>
    </location>
</feature>
<sequence length="930" mass="101988">MGDLDLVTGPTDTICQVTVDLTALEDSYHRMEAVGTGTPQTATRSSLMDSSGQELPLGSCNLAHGAERQETLAALMVDLNGSTSTGDRPADSTSVVYSSPRGQNPETSTSRASSHQIVAEMTSADFAWTGSVLSRGYHLTDVLQDLSTSEPRLSSRSLLVPAPPRAAIRPPGRPIRATLHLPPQCTHRSGMVVYLQDVLNSGRTYQPLAAYLDPDGGFPTPCILLPESRGKSVFKSLEEKNLQPTDPMIYTRQNCYFTPASAQTPVVVPPSHGDWSAWTADQRPHRAGPAKHHAAHRGIKRPNAPISREGATPNQRHRPTSSPSLAAVRSTTTPPAGNRKTPPTSARHAHLYNSSSTSPARSVYAMAFTAPGPVSPLALRSNRLSAQLRENPRQQSARPDHPSFRAIFGSESDDDDADLSGDQVLAQYVPPPVLVSAETPTSPGSEFVAIKEEPVDDIPPTSHVDDLAFEELPDPIAAFYAAPAEPPMATPKSSPVASVTHTTALSRTTPLASTPIAADDPSAPAPAAWVDREVRTFTQLYRDLQAPLRTLPQYFGQVTLSARFGRSLLVNNKRNSFLNEPHGLDELFTILNDHNSIHQKFAHRLPRAPVRALVLKLRQLGPPCDVASVVYPELVRQRREEMARLESANPLAPPPPPPAPLPRCERAHLIEFDVRAMQPRQADSNGYQLVTLVVRMESLTLLRCLSLSSRCSELNVMAPDQLFDANFALRTARPITWITKVARKFTEQLVLRPQENYVAFSDIPNELYVTEIRVLTVSGHALTPSHIALTTNVDVVFRRKLKLPHSHYHAFSHQRSQPHNHQQQTIALPAPHVQRKVPLRLDPGTSPTMAYAQLELVHREWIHHFAANLTDPGGYGTANDDRSSCANWNEHDILGDPFQRETPHLLDFFRLTKALLNALHDAALQPDKLS</sequence>
<dbReference type="AlphaFoldDB" id="A0A9W8DNQ4"/>
<name>A0A9W8DNQ4_9FUNG</name>
<feature type="compositionally biased region" description="Basic residues" evidence="1">
    <location>
        <begin position="285"/>
        <end position="300"/>
    </location>
</feature>
<dbReference type="EMBL" id="JANBPT010000588">
    <property type="protein sequence ID" value="KAJ1916341.1"/>
    <property type="molecule type" value="Genomic_DNA"/>
</dbReference>
<accession>A0A9W8DNQ4</accession>
<evidence type="ECO:0000313" key="2">
    <source>
        <dbReference type="EMBL" id="KAJ1916341.1"/>
    </source>
</evidence>
<reference evidence="2" key="1">
    <citation type="submission" date="2022-07" db="EMBL/GenBank/DDBJ databases">
        <title>Phylogenomic reconstructions and comparative analyses of Kickxellomycotina fungi.</title>
        <authorList>
            <person name="Reynolds N.K."/>
            <person name="Stajich J.E."/>
            <person name="Barry K."/>
            <person name="Grigoriev I.V."/>
            <person name="Crous P."/>
            <person name="Smith M.E."/>
        </authorList>
    </citation>
    <scope>NUCLEOTIDE SEQUENCE</scope>
    <source>
        <strain evidence="2">RSA 861</strain>
    </source>
</reference>
<gene>
    <name evidence="2" type="ORF">IWQ60_008136</name>
</gene>
<evidence type="ECO:0000313" key="3">
    <source>
        <dbReference type="Proteomes" id="UP001150569"/>
    </source>
</evidence>